<organism evidence="2 3">
    <name type="scientific">Nannocystis pusilla</name>
    <dbReference type="NCBI Taxonomy" id="889268"/>
    <lineage>
        <taxon>Bacteria</taxon>
        <taxon>Pseudomonadati</taxon>
        <taxon>Myxococcota</taxon>
        <taxon>Polyangia</taxon>
        <taxon>Nannocystales</taxon>
        <taxon>Nannocystaceae</taxon>
        <taxon>Nannocystis</taxon>
    </lineage>
</organism>
<dbReference type="Proteomes" id="UP001150924">
    <property type="component" value="Unassembled WGS sequence"/>
</dbReference>
<evidence type="ECO:0000256" key="1">
    <source>
        <dbReference type="SAM" id="MobiDB-lite"/>
    </source>
</evidence>
<gene>
    <name evidence="2" type="ORF">OV079_22395</name>
</gene>
<evidence type="ECO:0000313" key="2">
    <source>
        <dbReference type="EMBL" id="MCY1008259.1"/>
    </source>
</evidence>
<feature type="region of interest" description="Disordered" evidence="1">
    <location>
        <begin position="267"/>
        <end position="287"/>
    </location>
</feature>
<reference evidence="2" key="1">
    <citation type="submission" date="2022-11" db="EMBL/GenBank/DDBJ databases">
        <title>Minimal conservation of predation-associated metabolite biosynthetic gene clusters underscores biosynthetic potential of Myxococcota including descriptions for ten novel species: Archangium lansinium sp. nov., Myxococcus landrumus sp. nov., Nannocystis bai.</title>
        <authorList>
            <person name="Ahearne A."/>
            <person name="Stevens C."/>
            <person name="Phillips K."/>
        </authorList>
    </citation>
    <scope>NUCLEOTIDE SEQUENCE</scope>
    <source>
        <strain evidence="2">Na p29</strain>
    </source>
</reference>
<sequence>MTDEHVGDGALVGPVDDDAVLVVGVAVFGDPVALDDDAGERAVLAVLGVQLDPPRSVGADHVVDDGDVAAAGEVDAVVLVTLGAAAAEPLDQAGLDAQALGVVALDVAAVLAGLAVAGEGDVVDGDVLDGLDAGGVEGAGLGEAADVEGQVAEDDVAALLGEGDAAAQAHAVAALADEHDRRVGRAAAHDVEQRIFAGVVAVVDEVTGAGAVVGELALAAGGGAELVDGGQIDAVGAVGAGAGEVGPLADGDVLGLVAGGAGRRVGVGGAGRRGRGRGRRGGGAVGRGAAGGAVRGGGAAAVAALAAAGGVAGGAGAVTRGLAASRLEGQQERQREGELRRRHGAEHRRIVMPEWAHGRAGTMSTPRDRSAPRGPVGFDPPDARRIGERTGWSGRVVRGPRARSLARAAESTWSGEHA</sequence>
<feature type="region of interest" description="Disordered" evidence="1">
    <location>
        <begin position="359"/>
        <end position="418"/>
    </location>
</feature>
<dbReference type="EMBL" id="JAPNKE010000002">
    <property type="protein sequence ID" value="MCY1008259.1"/>
    <property type="molecule type" value="Genomic_DNA"/>
</dbReference>
<evidence type="ECO:0000313" key="3">
    <source>
        <dbReference type="Proteomes" id="UP001150924"/>
    </source>
</evidence>
<comment type="caution">
    <text evidence="2">The sequence shown here is derived from an EMBL/GenBank/DDBJ whole genome shotgun (WGS) entry which is preliminary data.</text>
</comment>
<dbReference type="AlphaFoldDB" id="A0A9X3ERW7"/>
<accession>A0A9X3ERW7</accession>
<name>A0A9X3ERW7_9BACT</name>
<keyword evidence="3" id="KW-1185">Reference proteome</keyword>
<protein>
    <submittedName>
        <fullName evidence="2">Uncharacterized protein</fullName>
    </submittedName>
</protein>
<proteinExistence type="predicted"/>